<evidence type="ECO:0000313" key="1">
    <source>
        <dbReference type="EMBL" id="KIM54360.1"/>
    </source>
</evidence>
<name>A0A0C3D0K0_9AGAM</name>
<sequence>MMCLVLPQPSGHRAMLHQNPEQSLQSIQTNLIAQSNVEYENMGHLNVCPDLCRIIRTYTTCISHPTIISRIRLDLACAAHSSSQLHCHTIVAVVLPVTGVRVRCGCTSHKSIYGDSTDDKWFEWQHWPGCQWNGPRYVCTYVLSVIAAFVLHVTLSIACVQYSGDCSKFTCCDNFI</sequence>
<keyword evidence="2" id="KW-1185">Reference proteome</keyword>
<dbReference type="AlphaFoldDB" id="A0A0C3D0K0"/>
<reference evidence="2" key="2">
    <citation type="submission" date="2015-01" db="EMBL/GenBank/DDBJ databases">
        <title>Evolutionary Origins and Diversification of the Mycorrhizal Mutualists.</title>
        <authorList>
            <consortium name="DOE Joint Genome Institute"/>
            <consortium name="Mycorrhizal Genomics Consortium"/>
            <person name="Kohler A."/>
            <person name="Kuo A."/>
            <person name="Nagy L.G."/>
            <person name="Floudas D."/>
            <person name="Copeland A."/>
            <person name="Barry K.W."/>
            <person name="Cichocki N."/>
            <person name="Veneault-Fourrey C."/>
            <person name="LaButti K."/>
            <person name="Lindquist E.A."/>
            <person name="Lipzen A."/>
            <person name="Lundell T."/>
            <person name="Morin E."/>
            <person name="Murat C."/>
            <person name="Riley R."/>
            <person name="Ohm R."/>
            <person name="Sun H."/>
            <person name="Tunlid A."/>
            <person name="Henrissat B."/>
            <person name="Grigoriev I.V."/>
            <person name="Hibbett D.S."/>
            <person name="Martin F."/>
        </authorList>
    </citation>
    <scope>NUCLEOTIDE SEQUENCE [LARGE SCALE GENOMIC DNA]</scope>
    <source>
        <strain evidence="2">Foug A</strain>
    </source>
</reference>
<dbReference type="InParanoid" id="A0A0C3D0K0"/>
<dbReference type="EMBL" id="KN822156">
    <property type="protein sequence ID" value="KIM54360.1"/>
    <property type="molecule type" value="Genomic_DNA"/>
</dbReference>
<dbReference type="Proteomes" id="UP000053989">
    <property type="component" value="Unassembled WGS sequence"/>
</dbReference>
<proteinExistence type="predicted"/>
<protein>
    <submittedName>
        <fullName evidence="1">Uncharacterized protein</fullName>
    </submittedName>
</protein>
<evidence type="ECO:0000313" key="2">
    <source>
        <dbReference type="Proteomes" id="UP000053989"/>
    </source>
</evidence>
<gene>
    <name evidence="1" type="ORF">SCLCIDRAFT_382377</name>
</gene>
<dbReference type="HOGENOM" id="CLU_1526052_0_0_1"/>
<reference evidence="1 2" key="1">
    <citation type="submission" date="2014-04" db="EMBL/GenBank/DDBJ databases">
        <authorList>
            <consortium name="DOE Joint Genome Institute"/>
            <person name="Kuo A."/>
            <person name="Kohler A."/>
            <person name="Nagy L.G."/>
            <person name="Floudas D."/>
            <person name="Copeland A."/>
            <person name="Barry K.W."/>
            <person name="Cichocki N."/>
            <person name="Veneault-Fourrey C."/>
            <person name="LaButti K."/>
            <person name="Lindquist E.A."/>
            <person name="Lipzen A."/>
            <person name="Lundell T."/>
            <person name="Morin E."/>
            <person name="Murat C."/>
            <person name="Sun H."/>
            <person name="Tunlid A."/>
            <person name="Henrissat B."/>
            <person name="Grigoriev I.V."/>
            <person name="Hibbett D.S."/>
            <person name="Martin F."/>
            <person name="Nordberg H.P."/>
            <person name="Cantor M.N."/>
            <person name="Hua S.X."/>
        </authorList>
    </citation>
    <scope>NUCLEOTIDE SEQUENCE [LARGE SCALE GENOMIC DNA]</scope>
    <source>
        <strain evidence="1 2">Foug A</strain>
    </source>
</reference>
<organism evidence="1 2">
    <name type="scientific">Scleroderma citrinum Foug A</name>
    <dbReference type="NCBI Taxonomy" id="1036808"/>
    <lineage>
        <taxon>Eukaryota</taxon>
        <taxon>Fungi</taxon>
        <taxon>Dikarya</taxon>
        <taxon>Basidiomycota</taxon>
        <taxon>Agaricomycotina</taxon>
        <taxon>Agaricomycetes</taxon>
        <taxon>Agaricomycetidae</taxon>
        <taxon>Boletales</taxon>
        <taxon>Sclerodermatineae</taxon>
        <taxon>Sclerodermataceae</taxon>
        <taxon>Scleroderma</taxon>
    </lineage>
</organism>
<accession>A0A0C3D0K0</accession>